<keyword evidence="4" id="KW-0539">Nucleus</keyword>
<dbReference type="PANTHER" id="PTHR48225">
    <property type="entry name" value="HORMA DOMAIN-CONTAINING PROTEIN 1"/>
    <property type="match status" value="1"/>
</dbReference>
<keyword evidence="8" id="KW-1185">Reference proteome</keyword>
<evidence type="ECO:0000256" key="2">
    <source>
        <dbReference type="ARBA" id="ARBA00004286"/>
    </source>
</evidence>
<accession>A0AAV7JT67</accession>
<keyword evidence="3" id="KW-0158">Chromosome</keyword>
<evidence type="ECO:0000313" key="8">
    <source>
        <dbReference type="Proteomes" id="UP001165289"/>
    </source>
</evidence>
<dbReference type="InterPro" id="IPR036570">
    <property type="entry name" value="HORMA_dom_sf"/>
</dbReference>
<dbReference type="GO" id="GO:0051321">
    <property type="term" value="P:meiotic cell cycle"/>
    <property type="evidence" value="ECO:0007669"/>
    <property type="project" value="UniProtKB-KW"/>
</dbReference>
<protein>
    <recommendedName>
        <fullName evidence="6">HORMA domain-containing protein</fullName>
    </recommendedName>
</protein>
<dbReference type="GO" id="GO:0005694">
    <property type="term" value="C:chromosome"/>
    <property type="evidence" value="ECO:0007669"/>
    <property type="project" value="UniProtKB-SubCell"/>
</dbReference>
<evidence type="ECO:0000313" key="7">
    <source>
        <dbReference type="EMBL" id="KAI6651545.1"/>
    </source>
</evidence>
<evidence type="ECO:0000259" key="6">
    <source>
        <dbReference type="PROSITE" id="PS50815"/>
    </source>
</evidence>
<reference evidence="7 8" key="1">
    <citation type="journal article" date="2023" name="BMC Biol.">
        <title>The compact genome of the sponge Oopsacas minuta (Hexactinellida) is lacking key metazoan core genes.</title>
        <authorList>
            <person name="Santini S."/>
            <person name="Schenkelaars Q."/>
            <person name="Jourda C."/>
            <person name="Duchesne M."/>
            <person name="Belahbib H."/>
            <person name="Rocher C."/>
            <person name="Selva M."/>
            <person name="Riesgo A."/>
            <person name="Vervoort M."/>
            <person name="Leys S.P."/>
            <person name="Kodjabachian L."/>
            <person name="Le Bivic A."/>
            <person name="Borchiellini C."/>
            <person name="Claverie J.M."/>
            <person name="Renard E."/>
        </authorList>
    </citation>
    <scope>NUCLEOTIDE SEQUENCE [LARGE SCALE GENOMIC DNA]</scope>
    <source>
        <strain evidence="7">SPO-2</strain>
    </source>
</reference>
<dbReference type="SUPFAM" id="SSF56019">
    <property type="entry name" value="The spindle assembly checkpoint protein mad2"/>
    <property type="match status" value="1"/>
</dbReference>
<dbReference type="Gene3D" id="3.30.40.10">
    <property type="entry name" value="Zinc/RING finger domain, C3HC4 (zinc finger)"/>
    <property type="match status" value="1"/>
</dbReference>
<dbReference type="PANTHER" id="PTHR48225:SF7">
    <property type="entry name" value="MEIOSIS-SPECIFIC PROTEIN HOP1"/>
    <property type="match status" value="1"/>
</dbReference>
<evidence type="ECO:0000256" key="3">
    <source>
        <dbReference type="ARBA" id="ARBA00022454"/>
    </source>
</evidence>
<organism evidence="7 8">
    <name type="scientific">Oopsacas minuta</name>
    <dbReference type="NCBI Taxonomy" id="111878"/>
    <lineage>
        <taxon>Eukaryota</taxon>
        <taxon>Metazoa</taxon>
        <taxon>Porifera</taxon>
        <taxon>Hexactinellida</taxon>
        <taxon>Hexasterophora</taxon>
        <taxon>Lyssacinosida</taxon>
        <taxon>Leucopsacidae</taxon>
        <taxon>Oopsacas</taxon>
    </lineage>
</organism>
<dbReference type="Pfam" id="PF02301">
    <property type="entry name" value="HORMA"/>
    <property type="match status" value="1"/>
</dbReference>
<dbReference type="InterPro" id="IPR011011">
    <property type="entry name" value="Znf_FYVE_PHD"/>
</dbReference>
<dbReference type="EMBL" id="JAKMXF010000303">
    <property type="protein sequence ID" value="KAI6651545.1"/>
    <property type="molecule type" value="Genomic_DNA"/>
</dbReference>
<dbReference type="SUPFAM" id="SSF57903">
    <property type="entry name" value="FYVE/PHD zinc finger"/>
    <property type="match status" value="1"/>
</dbReference>
<evidence type="ECO:0000256" key="4">
    <source>
        <dbReference type="ARBA" id="ARBA00023242"/>
    </source>
</evidence>
<comment type="caution">
    <text evidence="7">The sequence shown here is derived from an EMBL/GenBank/DDBJ whole genome shotgun (WGS) entry which is preliminary data.</text>
</comment>
<keyword evidence="5" id="KW-0469">Meiosis</keyword>
<dbReference type="GO" id="GO:0005634">
    <property type="term" value="C:nucleus"/>
    <property type="evidence" value="ECO:0007669"/>
    <property type="project" value="UniProtKB-SubCell"/>
</dbReference>
<gene>
    <name evidence="7" type="ORF">LOD99_5153</name>
</gene>
<feature type="domain" description="HORMA" evidence="6">
    <location>
        <begin position="28"/>
        <end position="212"/>
    </location>
</feature>
<sequence length="460" mass="51573">MALITKTRPENALSTWESIFPNSTLGVQQSTVFVKKLLAIAVSNITYLRTIFPEAAFGDKKLENMNLKVLKEDGKCPGAFQLIQWVKDPSDSQTAIETYTFRFSYAHNSYLEIYRNERKIASSSHLSQCEDVKRATIKLLRSILVLTQTLDPLPNDVYMAIKLFYLDDVTPPDYHPNGFEANSSGDFSFKEEAFLIDVGRVETPFHDIQMRVKALSSNFDEEQIEPADTPKADDITKDIEVCVPSNMDTSSLSQVPVNRSAGHLVCPCGVEDNTGLILTCSLCSIRQHAVCFGILESTSSTNHVCENCTVSTDNSTEHQLARLSVDEAKSLCIWRRCLQACSDMSTITQNTLTRKMLISPAEAGALIHRLCIEEFISSGKKPYRYSPTPLLHSNGLVKYFTAQKQVNSRRVLREILPTCTNKLNKRKLNPDTRSAINRSELYVKKRKGSKCINPISSDSF</sequence>
<dbReference type="InterPro" id="IPR013083">
    <property type="entry name" value="Znf_RING/FYVE/PHD"/>
</dbReference>
<dbReference type="InterPro" id="IPR051294">
    <property type="entry name" value="HORMA_MeioticProgression"/>
</dbReference>
<dbReference type="PROSITE" id="PS50815">
    <property type="entry name" value="HORMA"/>
    <property type="match status" value="1"/>
</dbReference>
<dbReference type="Gene3D" id="3.30.900.10">
    <property type="entry name" value="HORMA domain"/>
    <property type="match status" value="1"/>
</dbReference>
<comment type="subcellular location">
    <subcellularLocation>
        <location evidence="2">Chromosome</location>
    </subcellularLocation>
    <subcellularLocation>
        <location evidence="1">Nucleus</location>
    </subcellularLocation>
</comment>
<evidence type="ECO:0000256" key="5">
    <source>
        <dbReference type="ARBA" id="ARBA00023254"/>
    </source>
</evidence>
<dbReference type="AlphaFoldDB" id="A0AAV7JT67"/>
<name>A0AAV7JT67_9METZ</name>
<evidence type="ECO:0000256" key="1">
    <source>
        <dbReference type="ARBA" id="ARBA00004123"/>
    </source>
</evidence>
<dbReference type="InterPro" id="IPR003511">
    <property type="entry name" value="HORMA_dom"/>
</dbReference>
<proteinExistence type="predicted"/>
<dbReference type="Proteomes" id="UP001165289">
    <property type="component" value="Unassembled WGS sequence"/>
</dbReference>